<keyword evidence="4" id="KW-1185">Reference proteome</keyword>
<dbReference type="InterPro" id="IPR053547">
    <property type="entry name" value="Multiheme_cyt_c_menaq_reduct"/>
</dbReference>
<dbReference type="CDD" id="cd08168">
    <property type="entry name" value="Cytochrom_C3"/>
    <property type="match status" value="2"/>
</dbReference>
<dbReference type="Pfam" id="PF14522">
    <property type="entry name" value="Cytochrome_C7"/>
    <property type="match status" value="1"/>
</dbReference>
<dbReference type="InterPro" id="IPR029467">
    <property type="entry name" value="Cyt_c7-like"/>
</dbReference>
<dbReference type="NCBIfam" id="NF041781">
    <property type="entry name" value="mnquin_red_QrcA"/>
    <property type="match status" value="1"/>
</dbReference>
<name>A0A1W1H9K5_9BACT</name>
<dbReference type="Proteomes" id="UP000191931">
    <property type="component" value="Unassembled WGS sequence"/>
</dbReference>
<dbReference type="AlphaFoldDB" id="A0A1W1H9K5"/>
<dbReference type="PANTHER" id="PTHR39425">
    <property type="entry name" value="LIPOPROTEIN CYTOCHROME C"/>
    <property type="match status" value="1"/>
</dbReference>
<reference evidence="3 4" key="1">
    <citation type="submission" date="2017-03" db="EMBL/GenBank/DDBJ databases">
        <authorList>
            <person name="Afonso C.L."/>
            <person name="Miller P.J."/>
            <person name="Scott M.A."/>
            <person name="Spackman E."/>
            <person name="Goraichik I."/>
            <person name="Dimitrov K.M."/>
            <person name="Suarez D.L."/>
            <person name="Swayne D.E."/>
        </authorList>
    </citation>
    <scope>NUCLEOTIDE SEQUENCE [LARGE SCALE GENOMIC DNA]</scope>
    <source>
        <strain evidence="3">PRJEB14757</strain>
    </source>
</reference>
<protein>
    <submittedName>
        <fullName evidence="3">Putative cytochrome c, class III family protein (Modular protein)</fullName>
    </submittedName>
</protein>
<proteinExistence type="predicted"/>
<dbReference type="PANTHER" id="PTHR39425:SF1">
    <property type="entry name" value="CYTOCHROME C7-LIKE DOMAIN-CONTAINING PROTEIN"/>
    <property type="match status" value="1"/>
</dbReference>
<keyword evidence="1" id="KW-0472">Membrane</keyword>
<organism evidence="3 4">
    <name type="scientific">Desulfamplus magnetovallimortis</name>
    <dbReference type="NCBI Taxonomy" id="1246637"/>
    <lineage>
        <taxon>Bacteria</taxon>
        <taxon>Pseudomonadati</taxon>
        <taxon>Thermodesulfobacteriota</taxon>
        <taxon>Desulfobacteria</taxon>
        <taxon>Desulfobacterales</taxon>
        <taxon>Desulfobacteraceae</taxon>
        <taxon>Desulfamplus</taxon>
    </lineage>
</organism>
<dbReference type="STRING" id="1246637.MTBBW1_170010"/>
<sequence>MIDYVSITPNIKMIVIFTEKSEKPVFKEVSAGQDFFPPAAYIIQFEIFFLNCQVISYINNLIDGVFMSELEKKTEHGSMDAAEECSSGGQEAGGDSGVGLGVLFFIGAFAVCFLSGWLLFPSLLYSKKEQPFNFNHELHVAETGGCESCHYFRDDGSFAGLPSTSSCMECHESQLGETEDEAVFITEYVETGKEVPWLIYSEQPDCVFFSHAAHVTGAQMDCVDCHGHIGESTTTKTYEQNRLTGYSRDIWGKNIWGIKKNPWDRMKMDDCAECHEKETGSKGACFQCHK</sequence>
<dbReference type="SUPFAM" id="SSF48695">
    <property type="entry name" value="Multiheme cytochromes"/>
    <property type="match status" value="1"/>
</dbReference>
<keyword evidence="1" id="KW-1133">Transmembrane helix</keyword>
<evidence type="ECO:0000256" key="1">
    <source>
        <dbReference type="SAM" id="Phobius"/>
    </source>
</evidence>
<dbReference type="InterPro" id="IPR036280">
    <property type="entry name" value="Multihaem_cyt_sf"/>
</dbReference>
<dbReference type="EMBL" id="FWEV01000079">
    <property type="protein sequence ID" value="SLM29170.1"/>
    <property type="molecule type" value="Genomic_DNA"/>
</dbReference>
<keyword evidence="1" id="KW-0812">Transmembrane</keyword>
<feature type="domain" description="Cytochrome c7-like" evidence="2">
    <location>
        <begin position="208"/>
        <end position="290"/>
    </location>
</feature>
<evidence type="ECO:0000313" key="3">
    <source>
        <dbReference type="EMBL" id="SLM29170.1"/>
    </source>
</evidence>
<evidence type="ECO:0000313" key="4">
    <source>
        <dbReference type="Proteomes" id="UP000191931"/>
    </source>
</evidence>
<evidence type="ECO:0000259" key="2">
    <source>
        <dbReference type="Pfam" id="PF14522"/>
    </source>
</evidence>
<feature type="transmembrane region" description="Helical" evidence="1">
    <location>
        <begin position="98"/>
        <end position="120"/>
    </location>
</feature>
<accession>A0A1W1H9K5</accession>
<dbReference type="Gene3D" id="3.90.10.10">
    <property type="entry name" value="Cytochrome C3"/>
    <property type="match status" value="2"/>
</dbReference>
<gene>
    <name evidence="3" type="ORF">MTBBW1_170010</name>
</gene>